<reference evidence="1" key="1">
    <citation type="submission" date="2023-07" db="EMBL/GenBank/DDBJ databases">
        <title>draft genome sequence of fig (Ficus carica).</title>
        <authorList>
            <person name="Takahashi T."/>
            <person name="Nishimura K."/>
        </authorList>
    </citation>
    <scope>NUCLEOTIDE SEQUENCE</scope>
</reference>
<organism evidence="1 2">
    <name type="scientific">Ficus carica</name>
    <name type="common">Common fig</name>
    <dbReference type="NCBI Taxonomy" id="3494"/>
    <lineage>
        <taxon>Eukaryota</taxon>
        <taxon>Viridiplantae</taxon>
        <taxon>Streptophyta</taxon>
        <taxon>Embryophyta</taxon>
        <taxon>Tracheophyta</taxon>
        <taxon>Spermatophyta</taxon>
        <taxon>Magnoliopsida</taxon>
        <taxon>eudicotyledons</taxon>
        <taxon>Gunneridae</taxon>
        <taxon>Pentapetalae</taxon>
        <taxon>rosids</taxon>
        <taxon>fabids</taxon>
        <taxon>Rosales</taxon>
        <taxon>Moraceae</taxon>
        <taxon>Ficeae</taxon>
        <taxon>Ficus</taxon>
    </lineage>
</organism>
<dbReference type="Gramene" id="FCD_00034674-RA">
    <property type="protein sequence ID" value="FCD_00034674-RA:cds"/>
    <property type="gene ID" value="FCD_00034674"/>
</dbReference>
<sequence>MWTTAPDLAMCPIPCSAAARVQEHCRSATLIGRHCHSPNETRR</sequence>
<gene>
    <name evidence="1" type="ORF">TIFTF001_002880</name>
</gene>
<evidence type="ECO:0000313" key="1">
    <source>
        <dbReference type="EMBL" id="GMN30620.1"/>
    </source>
</evidence>
<comment type="caution">
    <text evidence="1">The sequence shown here is derived from an EMBL/GenBank/DDBJ whole genome shotgun (WGS) entry which is preliminary data.</text>
</comment>
<accession>A0AA87ZDN4</accession>
<name>A0AA87ZDN4_FICCA</name>
<dbReference type="AlphaFoldDB" id="A0AA87ZDN4"/>
<proteinExistence type="predicted"/>
<keyword evidence="2" id="KW-1185">Reference proteome</keyword>
<protein>
    <submittedName>
        <fullName evidence="1">Uncharacterized protein</fullName>
    </submittedName>
</protein>
<evidence type="ECO:0000313" key="2">
    <source>
        <dbReference type="Proteomes" id="UP001187192"/>
    </source>
</evidence>
<dbReference type="EMBL" id="BTGU01000003">
    <property type="protein sequence ID" value="GMN30620.1"/>
    <property type="molecule type" value="Genomic_DNA"/>
</dbReference>
<dbReference type="Proteomes" id="UP001187192">
    <property type="component" value="Unassembled WGS sequence"/>
</dbReference>